<organism evidence="4 5">
    <name type="scientific">Clostridium estertheticum</name>
    <dbReference type="NCBI Taxonomy" id="238834"/>
    <lineage>
        <taxon>Bacteria</taxon>
        <taxon>Bacillati</taxon>
        <taxon>Bacillota</taxon>
        <taxon>Clostridia</taxon>
        <taxon>Eubacteriales</taxon>
        <taxon>Clostridiaceae</taxon>
        <taxon>Clostridium</taxon>
    </lineage>
</organism>
<dbReference type="NCBIfam" id="TIGR01826">
    <property type="entry name" value="CofD_related"/>
    <property type="match status" value="1"/>
</dbReference>
<comment type="subcellular location">
    <subcellularLocation>
        <location evidence="2">Cytoplasm</location>
    </subcellularLocation>
</comment>
<comment type="caution">
    <text evidence="4">The sequence shown here is derived from an EMBL/GenBank/DDBJ whole genome shotgun (WGS) entry which is preliminary data.</text>
</comment>
<dbReference type="RefSeq" id="WP_171295676.1">
    <property type="nucleotide sequence ID" value="NZ_CP077615.1"/>
</dbReference>
<name>A0A7Y3ST30_9CLOT</name>
<dbReference type="PANTHER" id="PTHR30135">
    <property type="entry name" value="UNCHARACTERIZED PROTEIN YVCK-RELATED"/>
    <property type="match status" value="1"/>
</dbReference>
<dbReference type="EMBL" id="JABEYB010000002">
    <property type="protein sequence ID" value="NNU74828.1"/>
    <property type="molecule type" value="Genomic_DNA"/>
</dbReference>
<evidence type="ECO:0000256" key="1">
    <source>
        <dbReference type="ARBA" id="ARBA00022490"/>
    </source>
</evidence>
<evidence type="ECO:0000313" key="5">
    <source>
        <dbReference type="Proteomes" id="UP000531659"/>
    </source>
</evidence>
<dbReference type="InterPro" id="IPR038136">
    <property type="entry name" value="CofD-like_dom_sf"/>
</dbReference>
<dbReference type="SUPFAM" id="SSF142338">
    <property type="entry name" value="CofD-like"/>
    <property type="match status" value="1"/>
</dbReference>
<dbReference type="GO" id="GO:0005737">
    <property type="term" value="C:cytoplasm"/>
    <property type="evidence" value="ECO:0007669"/>
    <property type="project" value="UniProtKB-SubCell"/>
</dbReference>
<feature type="transmembrane region" description="Helical" evidence="3">
    <location>
        <begin position="16"/>
        <end position="35"/>
    </location>
</feature>
<dbReference type="GO" id="GO:0043743">
    <property type="term" value="F:LPPG:FO 2-phospho-L-lactate transferase activity"/>
    <property type="evidence" value="ECO:0007669"/>
    <property type="project" value="InterPro"/>
</dbReference>
<keyword evidence="3" id="KW-0812">Transmembrane</keyword>
<dbReference type="InterPro" id="IPR002882">
    <property type="entry name" value="CofD"/>
</dbReference>
<accession>A0A7Y3ST30</accession>
<dbReference type="Pfam" id="PF01933">
    <property type="entry name" value="CofD"/>
    <property type="match status" value="1"/>
</dbReference>
<keyword evidence="3" id="KW-1133">Transmembrane helix</keyword>
<comment type="function">
    <text evidence="2">Required for morphogenesis under gluconeogenic growth conditions.</text>
</comment>
<comment type="similarity">
    <text evidence="2">Belongs to the gluconeogenesis factor family.</text>
</comment>
<dbReference type="Gene3D" id="3.40.50.10680">
    <property type="entry name" value="CofD-like domains"/>
    <property type="match status" value="1"/>
</dbReference>
<dbReference type="InterPro" id="IPR010119">
    <property type="entry name" value="Gluconeogen_factor"/>
</dbReference>
<keyword evidence="3" id="KW-0472">Membrane</keyword>
<reference evidence="4 5" key="1">
    <citation type="submission" date="2020-05" db="EMBL/GenBank/DDBJ databases">
        <title>Complete genome of Clostridium estertheticum subspecies estertheticum, isolated from Vacuum packed lamb meat from New Zealand imported to Switzerland.</title>
        <authorList>
            <person name="Wambui J."/>
            <person name="Stevens M.J.A."/>
            <person name="Stephan R."/>
        </authorList>
    </citation>
    <scope>NUCLEOTIDE SEQUENCE [LARGE SCALE GENOMIC DNA]</scope>
    <source>
        <strain evidence="4 5">CEST001</strain>
    </source>
</reference>
<keyword evidence="1 2" id="KW-0963">Cytoplasm</keyword>
<evidence type="ECO:0000313" key="4">
    <source>
        <dbReference type="EMBL" id="NNU74828.1"/>
    </source>
</evidence>
<proteinExistence type="inferred from homology"/>
<gene>
    <name evidence="4" type="ORF">HLQ16_02635</name>
</gene>
<evidence type="ECO:0000256" key="2">
    <source>
        <dbReference type="HAMAP-Rule" id="MF_00973"/>
    </source>
</evidence>
<dbReference type="PANTHER" id="PTHR30135:SF3">
    <property type="entry name" value="GLUCONEOGENESIS FACTOR-RELATED"/>
    <property type="match status" value="1"/>
</dbReference>
<protein>
    <recommendedName>
        <fullName evidence="2">Putative gluconeogenesis factor</fullName>
    </recommendedName>
</protein>
<dbReference type="GO" id="GO:0008360">
    <property type="term" value="P:regulation of cell shape"/>
    <property type="evidence" value="ECO:0007669"/>
    <property type="project" value="UniProtKB-UniRule"/>
</dbReference>
<dbReference type="Proteomes" id="UP000531659">
    <property type="component" value="Unassembled WGS sequence"/>
</dbReference>
<sequence>MMLRNLLKPGINIKRWILLGIVGVSILVFGIFELINKEYHSLPKIVLSALIIVLGALIIYVAIIQIIKFFIILVNTGSIDVAISSKKFEDLIYEKRVLIKGPKIVVIGGGTGLSTMLRGLKKYTNNITAIVTVADDGGGSGVLREDLGILPPGDIRNCILALADTEPLMDELLQYRFKDGRLKDQSFGNLFLAAMDGISNNFEEAVQKMSSVLAVTGRVIPVTLDNMTLKAKLKNGNIIDGESNIPKGVIDNKSPIDEVFIEPTDARALKEALVAINEADAVILGPGSLYTSIIPNILVKEIRNALYKTKSIRIYVSNIMTQPGESDNYTVNDHIKAINRHAKGKVVDYVLVNTGKISSELELRYRNDNSNMVIINEEEIKKQGIGLIKSDFVKIGKGHIRHDTEKLATILVETIMEKKLFNDKKKIGEYFYLSQRLKENKKNN</sequence>
<dbReference type="HAMAP" id="MF_00973">
    <property type="entry name" value="Gluconeogen_factor"/>
    <property type="match status" value="1"/>
</dbReference>
<evidence type="ECO:0000256" key="3">
    <source>
        <dbReference type="SAM" id="Phobius"/>
    </source>
</evidence>
<dbReference type="GeneID" id="83590294"/>
<dbReference type="AlphaFoldDB" id="A0A7Y3ST30"/>
<dbReference type="CDD" id="cd07187">
    <property type="entry name" value="YvcK_like"/>
    <property type="match status" value="1"/>
</dbReference>
<feature type="transmembrane region" description="Helical" evidence="3">
    <location>
        <begin position="47"/>
        <end position="74"/>
    </location>
</feature>